<keyword evidence="2" id="KW-1185">Reference proteome</keyword>
<sequence>MMLGEGVETEKLGSKVDKKARKITSQLQAKMIRGTDGNPSTSHLCIKARINKHIYAAIRVRH</sequence>
<dbReference type="Proteomes" id="UP001249851">
    <property type="component" value="Unassembled WGS sequence"/>
</dbReference>
<organism evidence="1 2">
    <name type="scientific">Acropora cervicornis</name>
    <name type="common">Staghorn coral</name>
    <dbReference type="NCBI Taxonomy" id="6130"/>
    <lineage>
        <taxon>Eukaryota</taxon>
        <taxon>Metazoa</taxon>
        <taxon>Cnidaria</taxon>
        <taxon>Anthozoa</taxon>
        <taxon>Hexacorallia</taxon>
        <taxon>Scleractinia</taxon>
        <taxon>Astrocoeniina</taxon>
        <taxon>Acroporidae</taxon>
        <taxon>Acropora</taxon>
    </lineage>
</organism>
<evidence type="ECO:0000313" key="2">
    <source>
        <dbReference type="Proteomes" id="UP001249851"/>
    </source>
</evidence>
<name>A0AAD9QB08_ACRCE</name>
<proteinExistence type="predicted"/>
<reference evidence="1" key="1">
    <citation type="journal article" date="2023" name="G3 (Bethesda)">
        <title>Whole genome assembly and annotation of the endangered Caribbean coral Acropora cervicornis.</title>
        <authorList>
            <person name="Selwyn J.D."/>
            <person name="Vollmer S.V."/>
        </authorList>
    </citation>
    <scope>NUCLEOTIDE SEQUENCE</scope>
    <source>
        <strain evidence="1">K2</strain>
    </source>
</reference>
<protein>
    <submittedName>
        <fullName evidence="1">Uncharacterized protein</fullName>
    </submittedName>
</protein>
<evidence type="ECO:0000313" key="1">
    <source>
        <dbReference type="EMBL" id="KAK2557993.1"/>
    </source>
</evidence>
<accession>A0AAD9QB08</accession>
<comment type="caution">
    <text evidence="1">The sequence shown here is derived from an EMBL/GenBank/DDBJ whole genome shotgun (WGS) entry which is preliminary data.</text>
</comment>
<dbReference type="AlphaFoldDB" id="A0AAD9QB08"/>
<reference evidence="1" key="2">
    <citation type="journal article" date="2023" name="Science">
        <title>Genomic signatures of disease resistance in endangered staghorn corals.</title>
        <authorList>
            <person name="Vollmer S.V."/>
            <person name="Selwyn J.D."/>
            <person name="Despard B.A."/>
            <person name="Roesel C.L."/>
        </authorList>
    </citation>
    <scope>NUCLEOTIDE SEQUENCE</scope>
    <source>
        <strain evidence="1">K2</strain>
    </source>
</reference>
<gene>
    <name evidence="1" type="ORF">P5673_019561</name>
</gene>
<dbReference type="EMBL" id="JARQWQ010000046">
    <property type="protein sequence ID" value="KAK2557993.1"/>
    <property type="molecule type" value="Genomic_DNA"/>
</dbReference>